<evidence type="ECO:0000256" key="1">
    <source>
        <dbReference type="ARBA" id="ARBA00003868"/>
    </source>
</evidence>
<dbReference type="Proteomes" id="UP000295341">
    <property type="component" value="Unassembled WGS sequence"/>
</dbReference>
<dbReference type="Gene3D" id="3.40.50.720">
    <property type="entry name" value="NAD(P)-binding Rossmann-like Domain"/>
    <property type="match status" value="1"/>
</dbReference>
<dbReference type="InterPro" id="IPR036291">
    <property type="entry name" value="NAD(P)-bd_dom_sf"/>
</dbReference>
<dbReference type="EMBL" id="SOBT01000009">
    <property type="protein sequence ID" value="TDU28850.1"/>
    <property type="molecule type" value="Genomic_DNA"/>
</dbReference>
<evidence type="ECO:0000313" key="9">
    <source>
        <dbReference type="EMBL" id="TDU28850.1"/>
    </source>
</evidence>
<dbReference type="GO" id="GO:0006520">
    <property type="term" value="P:amino acid metabolic process"/>
    <property type="evidence" value="ECO:0007669"/>
    <property type="project" value="InterPro"/>
</dbReference>
<dbReference type="InterPro" id="IPR006097">
    <property type="entry name" value="Glu/Leu/Phe/Val/Trp_DH_dimer"/>
</dbReference>
<dbReference type="GO" id="GO:0016639">
    <property type="term" value="F:oxidoreductase activity, acting on the CH-NH2 group of donors, NAD or NADP as acceptor"/>
    <property type="evidence" value="ECO:0007669"/>
    <property type="project" value="InterPro"/>
</dbReference>
<feature type="binding site" evidence="6">
    <location>
        <begin position="184"/>
        <end position="189"/>
    </location>
    <ligand>
        <name>NAD(+)</name>
        <dbReference type="ChEBI" id="CHEBI:57540"/>
    </ligand>
</feature>
<evidence type="ECO:0000313" key="10">
    <source>
        <dbReference type="Proteomes" id="UP000295341"/>
    </source>
</evidence>
<comment type="similarity">
    <text evidence="2 7">Belongs to the Glu/Leu/Phe/Val dehydrogenases family.</text>
</comment>
<evidence type="ECO:0000256" key="7">
    <source>
        <dbReference type="RuleBase" id="RU004417"/>
    </source>
</evidence>
<dbReference type="OrthoDB" id="9803297at2"/>
<dbReference type="PANTHER" id="PTHR42722">
    <property type="entry name" value="LEUCINE DEHYDROGENASE"/>
    <property type="match status" value="1"/>
</dbReference>
<evidence type="ECO:0000256" key="4">
    <source>
        <dbReference type="ARBA" id="ARBA00023027"/>
    </source>
</evidence>
<dbReference type="SMART" id="SM00839">
    <property type="entry name" value="ELFV_dehydrog"/>
    <property type="match status" value="1"/>
</dbReference>
<dbReference type="InterPro" id="IPR046346">
    <property type="entry name" value="Aminoacid_DH-like_N_sf"/>
</dbReference>
<dbReference type="PRINTS" id="PR00082">
    <property type="entry name" value="GLFDHDRGNASE"/>
</dbReference>
<name>A0A4R7P701_9GAMM</name>
<evidence type="ECO:0000256" key="6">
    <source>
        <dbReference type="PIRSR" id="PIRSR000188-2"/>
    </source>
</evidence>
<dbReference type="Gene3D" id="3.40.50.10860">
    <property type="entry name" value="Leucine Dehydrogenase, chain A, domain 1"/>
    <property type="match status" value="1"/>
</dbReference>
<dbReference type="InterPro" id="IPR033524">
    <property type="entry name" value="Glu/Leu/Phe/Val_DH_AS"/>
</dbReference>
<dbReference type="SUPFAM" id="SSF53223">
    <property type="entry name" value="Aminoacid dehydrogenase-like, N-terminal domain"/>
    <property type="match status" value="1"/>
</dbReference>
<dbReference type="InterPro" id="IPR006096">
    <property type="entry name" value="Glu/Leu/Phe/Val/Trp_DH_C"/>
</dbReference>
<accession>A0A4R7P701</accession>
<dbReference type="InterPro" id="IPR016211">
    <property type="entry name" value="Glu/Phe/Leu/Val/Trp_DH_bac/arc"/>
</dbReference>
<keyword evidence="3 7" id="KW-0560">Oxidoreductase</keyword>
<dbReference type="RefSeq" id="WP_133882371.1">
    <property type="nucleotide sequence ID" value="NZ_MWIN01000018.1"/>
</dbReference>
<dbReference type="Pfam" id="PF00208">
    <property type="entry name" value="ELFV_dehydrog"/>
    <property type="match status" value="2"/>
</dbReference>
<evidence type="ECO:0000256" key="3">
    <source>
        <dbReference type="ARBA" id="ARBA00023002"/>
    </source>
</evidence>
<gene>
    <name evidence="9" type="ORF">DFR24_3230</name>
</gene>
<dbReference type="GO" id="GO:0000166">
    <property type="term" value="F:nucleotide binding"/>
    <property type="evidence" value="ECO:0007669"/>
    <property type="project" value="UniProtKB-KW"/>
</dbReference>
<evidence type="ECO:0000256" key="2">
    <source>
        <dbReference type="ARBA" id="ARBA00006382"/>
    </source>
</evidence>
<protein>
    <submittedName>
        <fullName evidence="9">Leucine dehydrogenase</fullName>
    </submittedName>
</protein>
<dbReference type="PROSITE" id="PS00074">
    <property type="entry name" value="GLFV_DEHYDROGENASE"/>
    <property type="match status" value="1"/>
</dbReference>
<dbReference type="PANTHER" id="PTHR42722:SF1">
    <property type="entry name" value="VALINE DEHYDROGENASE"/>
    <property type="match status" value="1"/>
</dbReference>
<organism evidence="9 10">
    <name type="scientific">Panacagrimonas perspica</name>
    <dbReference type="NCBI Taxonomy" id="381431"/>
    <lineage>
        <taxon>Bacteria</taxon>
        <taxon>Pseudomonadati</taxon>
        <taxon>Pseudomonadota</taxon>
        <taxon>Gammaproteobacteria</taxon>
        <taxon>Nevskiales</taxon>
        <taxon>Nevskiaceae</taxon>
        <taxon>Panacagrimonas</taxon>
    </lineage>
</organism>
<dbReference type="SUPFAM" id="SSF51735">
    <property type="entry name" value="NAD(P)-binding Rossmann-fold domains"/>
    <property type="match status" value="1"/>
</dbReference>
<dbReference type="InterPro" id="IPR006095">
    <property type="entry name" value="Glu/Leu/Phe/Val/Trp_DH"/>
</dbReference>
<dbReference type="AlphaFoldDB" id="A0A4R7P701"/>
<feature type="domain" description="Glutamate/phenylalanine/leucine/valine/L-tryptophan dehydrogenase C-terminal" evidence="8">
    <location>
        <begin position="148"/>
        <end position="352"/>
    </location>
</feature>
<proteinExistence type="inferred from homology"/>
<sequence length="354" mass="37843">MSVLSHPEYDDHELVAFHRDPASGLRAIIAIHDTTLGRGLGGCRVYPYGSEALAITDALRLSRGMTYKAALAGLKQGGGKAVVMADPRRDKTPAMMQAMGKFVQSLGGRYVIAEDSGTDEADMHEVAKQTAFIGGGAAPLNPDDPGDRDTSAATALGIFFGIQAAVRFKLGRDDLKDLRVSIQGVGKVGKVLARHLHEAGAKLFVCDAHAPAVEDCVRRYGATAIDATELFELEVDVFSPCALGAILNDDSVPRLRATIIAGAANNQLAEPRQGKALLERGVLYAPDYAINAGGIINLYYEGPTRRWADVESHLRRIGGTLTTIFERSHDEGRPTDVIADRLAEAIFRAPRGVA</sequence>
<comment type="caution">
    <text evidence="9">The sequence shown here is derived from an EMBL/GenBank/DDBJ whole genome shotgun (WGS) entry which is preliminary data.</text>
</comment>
<dbReference type="CDD" id="cd01075">
    <property type="entry name" value="NAD_bind_Leu_Phe_Val_DH"/>
    <property type="match status" value="1"/>
</dbReference>
<keyword evidence="10" id="KW-1185">Reference proteome</keyword>
<evidence type="ECO:0000259" key="8">
    <source>
        <dbReference type="SMART" id="SM00839"/>
    </source>
</evidence>
<dbReference type="PIRSF" id="PIRSF000188">
    <property type="entry name" value="Phe_leu_dh"/>
    <property type="match status" value="1"/>
</dbReference>
<keyword evidence="4 6" id="KW-0520">NAD</keyword>
<comment type="function">
    <text evidence="1">Catalyzes the reversible oxidative deamination of glutamate to alpha-ketoglutarate and ammonia.</text>
</comment>
<reference evidence="9 10" key="1">
    <citation type="submission" date="2019-03" db="EMBL/GenBank/DDBJ databases">
        <title>Genomic Encyclopedia of Type Strains, Phase IV (KMG-IV): sequencing the most valuable type-strain genomes for metagenomic binning, comparative biology and taxonomic classification.</title>
        <authorList>
            <person name="Goeker M."/>
        </authorList>
    </citation>
    <scope>NUCLEOTIDE SEQUENCE [LARGE SCALE GENOMIC DNA]</scope>
    <source>
        <strain evidence="9 10">DSM 26377</strain>
    </source>
</reference>
<evidence type="ECO:0000256" key="5">
    <source>
        <dbReference type="PIRSR" id="PIRSR000188-1"/>
    </source>
</evidence>
<keyword evidence="6" id="KW-0547">Nucleotide-binding</keyword>
<feature type="active site" description="Proton donor/acceptor" evidence="5">
    <location>
        <position position="80"/>
    </location>
</feature>
<dbReference type="Pfam" id="PF02812">
    <property type="entry name" value="ELFV_dehydrog_N"/>
    <property type="match status" value="1"/>
</dbReference>